<sequence length="95" mass="10382">MNTTRKMRFHPGTILASPDAQEVLSAGGTDPQELIYRHVIGDWDPSMEADLIAASERAVAEGGVVVSTWQLGGYTLWIRTDAARETTILDIPLDN</sequence>
<gene>
    <name evidence="1" type="ORF">EC580_07700</name>
</gene>
<reference evidence="1" key="1">
    <citation type="submission" date="2018-10" db="EMBL/GenBank/DDBJ databases">
        <title>Acidithiobacillus sulfuriphilus sp. nov.: an extremely acidophilic sulfur-oxidizing chemolithotroph isolated from a neutral pH environment.</title>
        <authorList>
            <person name="Falagan C."/>
            <person name="Moya-Beltran A."/>
            <person name="Quatrini R."/>
            <person name="Johnson D.B."/>
        </authorList>
    </citation>
    <scope>NUCLEOTIDE SEQUENCE [LARGE SCALE GENOMIC DNA]</scope>
    <source>
        <strain evidence="1">CJ-2</strain>
    </source>
</reference>
<proteinExistence type="predicted"/>
<accession>A0A3M8R1H6</accession>
<comment type="caution">
    <text evidence="1">The sequence shown here is derived from an EMBL/GenBank/DDBJ whole genome shotgun (WGS) entry which is preliminary data.</text>
</comment>
<dbReference type="RefSeq" id="WP_123103777.1">
    <property type="nucleotide sequence ID" value="NZ_CP127527.1"/>
</dbReference>
<organism evidence="1">
    <name type="scientific">Acidithiobacillus sulfuriphilus</name>
    <dbReference type="NCBI Taxonomy" id="1867749"/>
    <lineage>
        <taxon>Bacteria</taxon>
        <taxon>Pseudomonadati</taxon>
        <taxon>Pseudomonadota</taxon>
        <taxon>Acidithiobacillia</taxon>
        <taxon>Acidithiobacillales</taxon>
        <taxon>Acidithiobacillaceae</taxon>
        <taxon>Acidithiobacillus</taxon>
    </lineage>
</organism>
<protein>
    <submittedName>
        <fullName evidence="1">Uncharacterized protein</fullName>
    </submittedName>
</protein>
<dbReference type="OrthoDB" id="5296590at2"/>
<dbReference type="AlphaFoldDB" id="A0A3M8R1H6"/>
<name>A0A3M8R1H6_9PROT</name>
<evidence type="ECO:0000313" key="1">
    <source>
        <dbReference type="EMBL" id="RNF62195.1"/>
    </source>
</evidence>
<dbReference type="EMBL" id="RIZI01000164">
    <property type="protein sequence ID" value="RNF62195.1"/>
    <property type="molecule type" value="Genomic_DNA"/>
</dbReference>